<protein>
    <submittedName>
        <fullName evidence="1">Uncharacterized protein</fullName>
    </submittedName>
</protein>
<evidence type="ECO:0000313" key="2">
    <source>
        <dbReference type="Proteomes" id="UP001162483"/>
    </source>
</evidence>
<name>A0ABN9CWB7_9NEOB</name>
<dbReference type="EMBL" id="CATNWA010012339">
    <property type="protein sequence ID" value="CAI9563252.1"/>
    <property type="molecule type" value="Genomic_DNA"/>
</dbReference>
<proteinExistence type="predicted"/>
<gene>
    <name evidence="1" type="ORF">SPARVUS_LOCUS5715379</name>
</gene>
<dbReference type="PANTHER" id="PTHR31635:SF196">
    <property type="entry name" value="REVERSE TRANSCRIPTASE DOMAIN-CONTAINING PROTEIN-RELATED"/>
    <property type="match status" value="1"/>
</dbReference>
<organism evidence="1 2">
    <name type="scientific">Staurois parvus</name>
    <dbReference type="NCBI Taxonomy" id="386267"/>
    <lineage>
        <taxon>Eukaryota</taxon>
        <taxon>Metazoa</taxon>
        <taxon>Chordata</taxon>
        <taxon>Craniata</taxon>
        <taxon>Vertebrata</taxon>
        <taxon>Euteleostomi</taxon>
        <taxon>Amphibia</taxon>
        <taxon>Batrachia</taxon>
        <taxon>Anura</taxon>
        <taxon>Neobatrachia</taxon>
        <taxon>Ranoidea</taxon>
        <taxon>Ranidae</taxon>
        <taxon>Staurois</taxon>
    </lineage>
</organism>
<accession>A0ABN9CWB7</accession>
<evidence type="ECO:0000313" key="1">
    <source>
        <dbReference type="EMBL" id="CAI9563252.1"/>
    </source>
</evidence>
<sequence>MFIDNYETLFQALLKATGKTELSWLGRLAAFKMLILPKLLYFFRTIPILIPHSYFSKLDIAFKKYIWNGRKPRIPLSALI</sequence>
<reference evidence="1" key="1">
    <citation type="submission" date="2023-05" db="EMBL/GenBank/DDBJ databases">
        <authorList>
            <person name="Stuckert A."/>
        </authorList>
    </citation>
    <scope>NUCLEOTIDE SEQUENCE</scope>
</reference>
<comment type="caution">
    <text evidence="1">The sequence shown here is derived from an EMBL/GenBank/DDBJ whole genome shotgun (WGS) entry which is preliminary data.</text>
</comment>
<dbReference type="PANTHER" id="PTHR31635">
    <property type="entry name" value="REVERSE TRANSCRIPTASE DOMAIN-CONTAINING PROTEIN-RELATED"/>
    <property type="match status" value="1"/>
</dbReference>
<keyword evidence="2" id="KW-1185">Reference proteome</keyword>
<dbReference type="Proteomes" id="UP001162483">
    <property type="component" value="Unassembled WGS sequence"/>
</dbReference>